<dbReference type="CDD" id="cd06223">
    <property type="entry name" value="PRTases_typeI"/>
    <property type="match status" value="1"/>
</dbReference>
<dbReference type="RefSeq" id="WP_166399263.1">
    <property type="nucleotide sequence ID" value="NZ_JAANAS010000013.1"/>
</dbReference>
<name>A0A967ACX2_9FLAO</name>
<dbReference type="Gene3D" id="3.40.50.2020">
    <property type="match status" value="1"/>
</dbReference>
<keyword evidence="2" id="KW-0328">Glycosyltransferase</keyword>
<proteinExistence type="predicted"/>
<dbReference type="Pfam" id="PF00156">
    <property type="entry name" value="Pribosyltran"/>
    <property type="match status" value="1"/>
</dbReference>
<dbReference type="InterPro" id="IPR029057">
    <property type="entry name" value="PRTase-like"/>
</dbReference>
<dbReference type="PANTHER" id="PTHR11608">
    <property type="entry name" value="BIFUNCTIONAL PROTEIN PYRR"/>
    <property type="match status" value="1"/>
</dbReference>
<dbReference type="Proteomes" id="UP000643701">
    <property type="component" value="Unassembled WGS sequence"/>
</dbReference>
<protein>
    <submittedName>
        <fullName evidence="2">Phosphoribosyltransferase</fullName>
    </submittedName>
</protein>
<keyword evidence="2" id="KW-0808">Transferase</keyword>
<dbReference type="GO" id="GO:0016757">
    <property type="term" value="F:glycosyltransferase activity"/>
    <property type="evidence" value="ECO:0007669"/>
    <property type="project" value="UniProtKB-KW"/>
</dbReference>
<dbReference type="SUPFAM" id="SSF53271">
    <property type="entry name" value="PRTase-like"/>
    <property type="match status" value="1"/>
</dbReference>
<keyword evidence="3" id="KW-1185">Reference proteome</keyword>
<evidence type="ECO:0000313" key="3">
    <source>
        <dbReference type="Proteomes" id="UP000643701"/>
    </source>
</evidence>
<gene>
    <name evidence="2" type="ORF">G7034_01855</name>
</gene>
<organism evidence="2 3">
    <name type="scientific">Psychroflexus maritimus</name>
    <dbReference type="NCBI Taxonomy" id="2714865"/>
    <lineage>
        <taxon>Bacteria</taxon>
        <taxon>Pseudomonadati</taxon>
        <taxon>Bacteroidota</taxon>
        <taxon>Flavobacteriia</taxon>
        <taxon>Flavobacteriales</taxon>
        <taxon>Flavobacteriaceae</taxon>
        <taxon>Psychroflexus</taxon>
    </lineage>
</organism>
<comment type="caution">
    <text evidence="2">The sequence shown here is derived from an EMBL/GenBank/DDBJ whole genome shotgun (WGS) entry which is preliminary data.</text>
</comment>
<accession>A0A967ACX2</accession>
<dbReference type="EMBL" id="JAANAS010000013">
    <property type="protein sequence ID" value="NGZ88993.1"/>
    <property type="molecule type" value="Genomic_DNA"/>
</dbReference>
<reference evidence="2" key="1">
    <citation type="submission" date="2020-03" db="EMBL/GenBank/DDBJ databases">
        <title>Psychroflexus Maritimus sp. nov., isolate from marine sediment.</title>
        <authorList>
            <person name="Zhong Y.-L."/>
        </authorList>
    </citation>
    <scope>NUCLEOTIDE SEQUENCE</scope>
    <source>
        <strain evidence="2">C1</strain>
    </source>
</reference>
<dbReference type="AlphaFoldDB" id="A0A967ACX2"/>
<evidence type="ECO:0000259" key="1">
    <source>
        <dbReference type="Pfam" id="PF00156"/>
    </source>
</evidence>
<sequence>MKKTKILNQQQVYHKAKRIAFQIYEDHSNENQLVLAGIAKSGFKFAELLKTYLEEISPIQVELCEVHINKKNPLNSDHSDLQVSSYKNKSVVIVDDVLNSGATLIYAVKKFLEVPLKQLKTAVLVDRSHKKFPVKADYKGLSLSTSLNEMIQVSFDPEVQVDLY</sequence>
<dbReference type="InterPro" id="IPR050137">
    <property type="entry name" value="PyrR_bifunctional"/>
</dbReference>
<dbReference type="PANTHER" id="PTHR11608:SF0">
    <property type="entry name" value="BIFUNCTIONAL PROTEIN PYRR"/>
    <property type="match status" value="1"/>
</dbReference>
<dbReference type="InterPro" id="IPR000836">
    <property type="entry name" value="PRTase_dom"/>
</dbReference>
<evidence type="ECO:0000313" key="2">
    <source>
        <dbReference type="EMBL" id="NGZ88993.1"/>
    </source>
</evidence>
<feature type="domain" description="Phosphoribosyltransferase" evidence="1">
    <location>
        <begin position="5"/>
        <end position="149"/>
    </location>
</feature>